<reference evidence="2" key="1">
    <citation type="submission" date="2022-07" db="EMBL/GenBank/DDBJ databases">
        <authorList>
            <person name="Criscuolo A."/>
        </authorList>
    </citation>
    <scope>NUCLEOTIDE SEQUENCE</scope>
    <source>
        <strain evidence="2">CIP111854</strain>
    </source>
</reference>
<evidence type="ECO:0000313" key="2">
    <source>
        <dbReference type="EMBL" id="CAH9055662.1"/>
    </source>
</evidence>
<keyword evidence="1" id="KW-0732">Signal</keyword>
<keyword evidence="3" id="KW-1185">Reference proteome</keyword>
<feature type="signal peptide" evidence="1">
    <location>
        <begin position="1"/>
        <end position="19"/>
    </location>
</feature>
<evidence type="ECO:0000313" key="3">
    <source>
        <dbReference type="Proteomes" id="UP001152467"/>
    </source>
</evidence>
<proteinExistence type="predicted"/>
<comment type="caution">
    <text evidence="2">The sequence shown here is derived from an EMBL/GenBank/DDBJ whole genome shotgun (WGS) entry which is preliminary data.</text>
</comment>
<feature type="chain" id="PRO_5040971977" evidence="1">
    <location>
        <begin position="20"/>
        <end position="248"/>
    </location>
</feature>
<name>A0A9W4W328_9GAMM</name>
<accession>A0A9W4W328</accession>
<sequence length="248" mass="27078">MKQLALITALGFISYNSVASSVVYDTDGSASRVTYYNNSPIDAMVTQSSSAYDLTIYTPHFTNPTPCQSAAVYDQNTDALISVLSANYKTLSGQIPEGFEHKAKYVQANCTDEQGNSQTLRHNIAPAPKVTLTSQLSVDNWLVSDGFSPGHFDSVVYQALINIDNGEKDGNCVSNSLVGQTPTLLNERYRFGFYSDVINVNGDAKYNARAGVLVNEVICKSTGGTTRLVEVWNVSEQQQNREVTVEVF</sequence>
<dbReference type="AlphaFoldDB" id="A0A9W4W328"/>
<gene>
    <name evidence="2" type="ORF">PSECIP111854_01623</name>
</gene>
<evidence type="ECO:0000256" key="1">
    <source>
        <dbReference type="SAM" id="SignalP"/>
    </source>
</evidence>
<protein>
    <submittedName>
        <fullName evidence="2">Uncharacterized protein</fullName>
    </submittedName>
</protein>
<organism evidence="2 3">
    <name type="scientific">Pseudoalteromonas holothuriae</name>
    <dbReference type="NCBI Taxonomy" id="2963714"/>
    <lineage>
        <taxon>Bacteria</taxon>
        <taxon>Pseudomonadati</taxon>
        <taxon>Pseudomonadota</taxon>
        <taxon>Gammaproteobacteria</taxon>
        <taxon>Alteromonadales</taxon>
        <taxon>Pseudoalteromonadaceae</taxon>
        <taxon>Pseudoalteromonas</taxon>
    </lineage>
</organism>
<dbReference type="RefSeq" id="WP_261626180.1">
    <property type="nucleotide sequence ID" value="NZ_CAMAPC010000005.1"/>
</dbReference>
<dbReference type="Proteomes" id="UP001152467">
    <property type="component" value="Unassembled WGS sequence"/>
</dbReference>
<dbReference type="EMBL" id="CAMAPC010000005">
    <property type="protein sequence ID" value="CAH9055662.1"/>
    <property type="molecule type" value="Genomic_DNA"/>
</dbReference>